<sequence length="349" mass="39975">MELASLIRDYLPALKTRYVNRLLPGHLRAIGAMLRCRTPASGQIRLRCTECARTHWQPQSCGHRSCPRCQNHEASLWLDRQRLKLLPVEYFMVTFTLPRQLRSVAWCHQTVIYQLLFAIGISTLKDFGLNPNKLGAELGMTAVLHTHSRRLDHHPHVHVIVPGGGIDQARRQWKKKKGKYLFNEQALAKVFRARFLAAMKGAQLSIPDDLPGHWIADCKHVGTGAKALDYLSRYLYRGVISENNILAHRDGKVTFRYTESKTGATRTRTLKGEDFLWLVLQHVLPRGFRRVRDYGFLHGNAKRRLSLVQLVLRVVIEARTPRPRPVFKCPRCQSPMLILGFVRPAWSSG</sequence>
<feature type="domain" description="Transposase zinc-binding" evidence="2">
    <location>
        <begin position="8"/>
        <end position="97"/>
    </location>
</feature>
<proteinExistence type="predicted"/>
<gene>
    <name evidence="3" type="ORF">MNBD_GAMMA15-2235</name>
</gene>
<dbReference type="GO" id="GO:0003677">
    <property type="term" value="F:DNA binding"/>
    <property type="evidence" value="ECO:0007669"/>
    <property type="project" value="InterPro"/>
</dbReference>
<dbReference type="EMBL" id="UOFN01000019">
    <property type="protein sequence ID" value="VAW73622.1"/>
    <property type="molecule type" value="Genomic_DNA"/>
</dbReference>
<dbReference type="GO" id="GO:0006313">
    <property type="term" value="P:DNA transposition"/>
    <property type="evidence" value="ECO:0007669"/>
    <property type="project" value="InterPro"/>
</dbReference>
<evidence type="ECO:0000313" key="3">
    <source>
        <dbReference type="EMBL" id="VAW73622.1"/>
    </source>
</evidence>
<dbReference type="PANTHER" id="PTHR37023">
    <property type="entry name" value="TRANSPOSASE"/>
    <property type="match status" value="1"/>
</dbReference>
<reference evidence="3" key="1">
    <citation type="submission" date="2018-06" db="EMBL/GenBank/DDBJ databases">
        <authorList>
            <person name="Zhirakovskaya E."/>
        </authorList>
    </citation>
    <scope>NUCLEOTIDE SEQUENCE</scope>
</reference>
<dbReference type="Pfam" id="PF14319">
    <property type="entry name" value="Zn_Tnp_IS91"/>
    <property type="match status" value="1"/>
</dbReference>
<dbReference type="GO" id="GO:0004803">
    <property type="term" value="F:transposase activity"/>
    <property type="evidence" value="ECO:0007669"/>
    <property type="project" value="InterPro"/>
</dbReference>
<dbReference type="InterPro" id="IPR026889">
    <property type="entry name" value="Zn_Tnp"/>
</dbReference>
<protein>
    <submittedName>
        <fullName evidence="3">Mobile element protein</fullName>
    </submittedName>
</protein>
<dbReference type="Pfam" id="PF04986">
    <property type="entry name" value="Y2_Tnp"/>
    <property type="match status" value="1"/>
</dbReference>
<dbReference type="PANTHER" id="PTHR37023:SF1">
    <property type="entry name" value="ISSOD25 TRANSPOSASE TNPA_ISSOD25"/>
    <property type="match status" value="1"/>
</dbReference>
<dbReference type="AlphaFoldDB" id="A0A3B0YE86"/>
<organism evidence="3">
    <name type="scientific">hydrothermal vent metagenome</name>
    <dbReference type="NCBI Taxonomy" id="652676"/>
    <lineage>
        <taxon>unclassified sequences</taxon>
        <taxon>metagenomes</taxon>
        <taxon>ecological metagenomes</taxon>
    </lineage>
</organism>
<accession>A0A3B0YE86</accession>
<evidence type="ECO:0000259" key="2">
    <source>
        <dbReference type="Pfam" id="PF14319"/>
    </source>
</evidence>
<name>A0A3B0YE86_9ZZZZ</name>
<dbReference type="InterPro" id="IPR007069">
    <property type="entry name" value="Transposase_32"/>
</dbReference>
<evidence type="ECO:0000259" key="1">
    <source>
        <dbReference type="Pfam" id="PF04986"/>
    </source>
</evidence>
<feature type="domain" description="Transposase IS801/IS1294" evidence="1">
    <location>
        <begin position="139"/>
        <end position="301"/>
    </location>
</feature>